<evidence type="ECO:0000313" key="2">
    <source>
        <dbReference type="Proteomes" id="UP000766550"/>
    </source>
</evidence>
<dbReference type="Pfam" id="PF00494">
    <property type="entry name" value="SQS_PSY"/>
    <property type="match status" value="1"/>
</dbReference>
<name>A0A8J7YCC5_9EURY</name>
<reference evidence="1 2" key="1">
    <citation type="submission" date="2021-06" db="EMBL/GenBank/DDBJ databases">
        <title>New haloarchaea isolates fom saline soil.</title>
        <authorList>
            <person name="Duran-Viseras A."/>
            <person name="Sanchez-Porro C.S."/>
            <person name="Ventosa A."/>
        </authorList>
    </citation>
    <scope>NUCLEOTIDE SEQUENCE [LARGE SCALE GENOMIC DNA]</scope>
    <source>
        <strain evidence="1 2">JCM 183640</strain>
    </source>
</reference>
<dbReference type="PANTHER" id="PTHR11626:SF2">
    <property type="entry name" value="SQUALENE SYNTHASE"/>
    <property type="match status" value="1"/>
</dbReference>
<evidence type="ECO:0000313" key="1">
    <source>
        <dbReference type="EMBL" id="MBV0924651.1"/>
    </source>
</evidence>
<dbReference type="InterPro" id="IPR044844">
    <property type="entry name" value="Trans_IPPS_euk-type"/>
</dbReference>
<dbReference type="InterPro" id="IPR008949">
    <property type="entry name" value="Isoprenoid_synthase_dom_sf"/>
</dbReference>
<comment type="caution">
    <text evidence="1">The sequence shown here is derived from an EMBL/GenBank/DDBJ whole genome shotgun (WGS) entry which is preliminary data.</text>
</comment>
<dbReference type="GO" id="GO:0051996">
    <property type="term" value="F:squalene synthase [NAD(P)H] activity"/>
    <property type="evidence" value="ECO:0007669"/>
    <property type="project" value="InterPro"/>
</dbReference>
<dbReference type="InterPro" id="IPR002060">
    <property type="entry name" value="Squ/phyt_synthse"/>
</dbReference>
<organism evidence="1 2">
    <name type="scientific">Haloarcula limicola</name>
    <dbReference type="NCBI Taxonomy" id="1429915"/>
    <lineage>
        <taxon>Archaea</taxon>
        <taxon>Methanobacteriati</taxon>
        <taxon>Methanobacteriota</taxon>
        <taxon>Stenosarchaea group</taxon>
        <taxon>Halobacteria</taxon>
        <taxon>Halobacteriales</taxon>
        <taxon>Haloarculaceae</taxon>
        <taxon>Haloarcula</taxon>
    </lineage>
</organism>
<dbReference type="Proteomes" id="UP000766550">
    <property type="component" value="Unassembled WGS sequence"/>
</dbReference>
<dbReference type="Gene3D" id="1.10.600.10">
    <property type="entry name" value="Farnesyl Diphosphate Synthase"/>
    <property type="match status" value="1"/>
</dbReference>
<dbReference type="OrthoDB" id="192754at2157"/>
<keyword evidence="2" id="KW-1185">Reference proteome</keyword>
<dbReference type="RefSeq" id="WP_174242509.1">
    <property type="nucleotide sequence ID" value="NZ_JAHQXF010000002.1"/>
</dbReference>
<protein>
    <submittedName>
        <fullName evidence="1">Squalene/phytoene synthase family protein</fullName>
    </submittedName>
</protein>
<dbReference type="SFLD" id="SFLDG01018">
    <property type="entry name" value="Squalene/Phytoene_Synthase_Lik"/>
    <property type="match status" value="1"/>
</dbReference>
<dbReference type="SFLD" id="SFLDS00005">
    <property type="entry name" value="Isoprenoid_Synthase_Type_I"/>
    <property type="match status" value="1"/>
</dbReference>
<sequence>MSQNHTGRSSQEDIAWCYDAVHRVSRTFSLTISELDEPMARDICVGYLLCRVADTIEDAGHIPPAAQAELLRLYSRTLDPAADASVRAFDDAAEQWLPGTRNADWEVVDNASRAVGVFRSLERSSLETIRKPVRELVDGMAMFVDRYAEEGGLRIQTLDELEEYCWYAAGTVGTLVTGLVSHEATDEQVARMEENARAFALLLQLVNVAKDAATDLEEENNVYLPLELLAEQGLDHNDVGDPAHTDSLVPVIEQVTDRAEGYLDGAQTWLKAMPETRGNKLSAWAIPFLLAVGTIRELRQRPADVIEEGNVKISREEVHAVCQQFVGDGEPPLGELRRKIRQRPLHEY</sequence>
<dbReference type="EMBL" id="JAHQXF010000002">
    <property type="protein sequence ID" value="MBV0924651.1"/>
    <property type="molecule type" value="Genomic_DNA"/>
</dbReference>
<proteinExistence type="predicted"/>
<accession>A0A8J7YCC5</accession>
<gene>
    <name evidence="1" type="ORF">KTS45_10625</name>
</gene>
<dbReference type="SUPFAM" id="SSF48576">
    <property type="entry name" value="Terpenoid synthases"/>
    <property type="match status" value="1"/>
</dbReference>
<dbReference type="GO" id="GO:0045338">
    <property type="term" value="P:farnesyl diphosphate metabolic process"/>
    <property type="evidence" value="ECO:0007669"/>
    <property type="project" value="InterPro"/>
</dbReference>
<dbReference type="PANTHER" id="PTHR11626">
    <property type="entry name" value="FARNESYL-DIPHOSPHATE FARNESYLTRANSFERASE"/>
    <property type="match status" value="1"/>
</dbReference>
<dbReference type="AlphaFoldDB" id="A0A8J7YCC5"/>